<evidence type="ECO:0000259" key="10">
    <source>
        <dbReference type="Pfam" id="PF20628"/>
    </source>
</evidence>
<dbReference type="Pfam" id="PF20628">
    <property type="entry name" value="Dyp_perox_C"/>
    <property type="match status" value="1"/>
</dbReference>
<gene>
    <name evidence="11" type="ORF">GCM10025868_15280</name>
</gene>
<dbReference type="PANTHER" id="PTHR30521">
    <property type="entry name" value="DEFERROCHELATASE/PEROXIDASE"/>
    <property type="match status" value="1"/>
</dbReference>
<evidence type="ECO:0000256" key="6">
    <source>
        <dbReference type="ARBA" id="ARBA00023002"/>
    </source>
</evidence>
<comment type="cofactor">
    <cofactor evidence="1">
        <name>heme b</name>
        <dbReference type="ChEBI" id="CHEBI:60344"/>
    </cofactor>
</comment>
<evidence type="ECO:0000313" key="12">
    <source>
        <dbReference type="Proteomes" id="UP001157017"/>
    </source>
</evidence>
<keyword evidence="5" id="KW-0732">Signal</keyword>
<evidence type="ECO:0000313" key="11">
    <source>
        <dbReference type="EMBL" id="GMA86278.1"/>
    </source>
</evidence>
<dbReference type="EMBL" id="BSUZ01000001">
    <property type="protein sequence ID" value="GMA86278.1"/>
    <property type="molecule type" value="Genomic_DNA"/>
</dbReference>
<dbReference type="PROSITE" id="PS51404">
    <property type="entry name" value="DYP_PEROXIDASE"/>
    <property type="match status" value="1"/>
</dbReference>
<comment type="similarity">
    <text evidence="8">Belongs to the DyP-type peroxidase family.</text>
</comment>
<keyword evidence="12" id="KW-1185">Reference proteome</keyword>
<sequence>MPGFWSGVEEQFETLPDAARHDPVNGIGSADSLAARLVGRWRSGTPTDHAPLIDNRSAQDPARDNDFDFASDTAGDRTPACAHIRKVYPRSGAETAAIATTEEETKRRRIMRRGIPFGQPFQPTGGRGGGVDSSRGLVFQCYQSDLDGQFVFLQQRWINFGGFPDPGTGTDVVIGHESDVTVRAGGTPHTLHFAQFVHTQGALYTFTPSLPTVRALAQGLPLEVG</sequence>
<reference evidence="12" key="1">
    <citation type="journal article" date="2019" name="Int. J. Syst. Evol. Microbiol.">
        <title>The Global Catalogue of Microorganisms (GCM) 10K type strain sequencing project: providing services to taxonomists for standard genome sequencing and annotation.</title>
        <authorList>
            <consortium name="The Broad Institute Genomics Platform"/>
            <consortium name="The Broad Institute Genome Sequencing Center for Infectious Disease"/>
            <person name="Wu L."/>
            <person name="Ma J."/>
        </authorList>
    </citation>
    <scope>NUCLEOTIDE SEQUENCE [LARGE SCALE GENOMIC DNA]</scope>
    <source>
        <strain evidence="12">NBRC 108730</strain>
    </source>
</reference>
<dbReference type="InterPro" id="IPR011008">
    <property type="entry name" value="Dimeric_a/b-barrel"/>
</dbReference>
<accession>A0ABQ6JDQ1</accession>
<comment type="caution">
    <text evidence="11">The sequence shown here is derived from an EMBL/GenBank/DDBJ whole genome shotgun (WGS) entry which is preliminary data.</text>
</comment>
<evidence type="ECO:0000256" key="4">
    <source>
        <dbReference type="ARBA" id="ARBA00022723"/>
    </source>
</evidence>
<keyword evidence="2" id="KW-0575">Peroxidase</keyword>
<name>A0ABQ6JDQ1_9ACTN</name>
<protein>
    <recommendedName>
        <fullName evidence="10">Dyp-type peroxidase C-terminal domain-containing protein</fullName>
    </recommendedName>
</protein>
<dbReference type="SUPFAM" id="SSF54909">
    <property type="entry name" value="Dimeric alpha+beta barrel"/>
    <property type="match status" value="1"/>
</dbReference>
<keyword evidence="3" id="KW-0349">Heme</keyword>
<keyword evidence="6" id="KW-0560">Oxidoreductase</keyword>
<keyword evidence="7" id="KW-0408">Iron</keyword>
<evidence type="ECO:0000256" key="5">
    <source>
        <dbReference type="ARBA" id="ARBA00022729"/>
    </source>
</evidence>
<evidence type="ECO:0000256" key="7">
    <source>
        <dbReference type="ARBA" id="ARBA00023004"/>
    </source>
</evidence>
<feature type="domain" description="Dyp-type peroxidase C-terminal" evidence="10">
    <location>
        <begin position="97"/>
        <end position="159"/>
    </location>
</feature>
<dbReference type="InterPro" id="IPR048328">
    <property type="entry name" value="Dyp_perox_C"/>
</dbReference>
<evidence type="ECO:0000256" key="8">
    <source>
        <dbReference type="ARBA" id="ARBA00025737"/>
    </source>
</evidence>
<dbReference type="Proteomes" id="UP001157017">
    <property type="component" value="Unassembled WGS sequence"/>
</dbReference>
<dbReference type="PANTHER" id="PTHR30521:SF4">
    <property type="entry name" value="DEFERROCHELATASE"/>
    <property type="match status" value="1"/>
</dbReference>
<feature type="region of interest" description="Disordered" evidence="9">
    <location>
        <begin position="44"/>
        <end position="63"/>
    </location>
</feature>
<evidence type="ECO:0000256" key="1">
    <source>
        <dbReference type="ARBA" id="ARBA00001970"/>
    </source>
</evidence>
<dbReference type="InterPro" id="IPR006314">
    <property type="entry name" value="Dyp_peroxidase"/>
</dbReference>
<evidence type="ECO:0000256" key="2">
    <source>
        <dbReference type="ARBA" id="ARBA00022559"/>
    </source>
</evidence>
<evidence type="ECO:0000256" key="9">
    <source>
        <dbReference type="SAM" id="MobiDB-lite"/>
    </source>
</evidence>
<evidence type="ECO:0000256" key="3">
    <source>
        <dbReference type="ARBA" id="ARBA00022617"/>
    </source>
</evidence>
<organism evidence="11 12">
    <name type="scientific">Angustibacter aerolatus</name>
    <dbReference type="NCBI Taxonomy" id="1162965"/>
    <lineage>
        <taxon>Bacteria</taxon>
        <taxon>Bacillati</taxon>
        <taxon>Actinomycetota</taxon>
        <taxon>Actinomycetes</taxon>
        <taxon>Kineosporiales</taxon>
        <taxon>Kineosporiaceae</taxon>
    </lineage>
</organism>
<keyword evidence="4" id="KW-0479">Metal-binding</keyword>
<proteinExistence type="inferred from homology"/>